<feature type="domain" description="Nudix hydrolase" evidence="2">
    <location>
        <begin position="6"/>
        <end position="131"/>
    </location>
</feature>
<dbReference type="PROSITE" id="PS51462">
    <property type="entry name" value="NUDIX"/>
    <property type="match status" value="1"/>
</dbReference>
<dbReference type="PANTHER" id="PTHR43736:SF1">
    <property type="entry name" value="DIHYDRONEOPTERIN TRIPHOSPHATE DIPHOSPHATASE"/>
    <property type="match status" value="1"/>
</dbReference>
<accession>A0A396SVF7</accession>
<reference evidence="5 6" key="1">
    <citation type="submission" date="2018-07" db="EMBL/GenBank/DDBJ databases">
        <title>Genome sequences of six Lactobacillus spp. isolated from bumble bee guts.</title>
        <authorList>
            <person name="Motta E.V.S."/>
            <person name="Moran N.A."/>
        </authorList>
    </citation>
    <scope>NUCLEOTIDE SEQUENCE [LARGE SCALE GENOMIC DNA]</scope>
    <source>
        <strain evidence="3 6">BI-4G</strain>
        <strain evidence="4 5">OCC3</strain>
    </source>
</reference>
<dbReference type="Proteomes" id="UP000265862">
    <property type="component" value="Unassembled WGS sequence"/>
</dbReference>
<gene>
    <name evidence="3" type="ORF">DS834_03370</name>
    <name evidence="4" type="ORF">DS835_03390</name>
</gene>
<dbReference type="Proteomes" id="UP000283380">
    <property type="component" value="Unassembled WGS sequence"/>
</dbReference>
<name>A0A396SVF7_9LACO</name>
<evidence type="ECO:0000313" key="6">
    <source>
        <dbReference type="Proteomes" id="UP000283380"/>
    </source>
</evidence>
<dbReference type="CDD" id="cd18875">
    <property type="entry name" value="NUDIX_Hydrolase"/>
    <property type="match status" value="1"/>
</dbReference>
<evidence type="ECO:0000313" key="3">
    <source>
        <dbReference type="EMBL" id="RHW52937.1"/>
    </source>
</evidence>
<dbReference type="InterPro" id="IPR000086">
    <property type="entry name" value="NUDIX_hydrolase_dom"/>
</dbReference>
<dbReference type="SUPFAM" id="SSF55811">
    <property type="entry name" value="Nudix"/>
    <property type="match status" value="1"/>
</dbReference>
<keyword evidence="6" id="KW-1185">Reference proteome</keyword>
<dbReference type="Gene3D" id="3.90.79.10">
    <property type="entry name" value="Nucleoside Triphosphate Pyrophosphohydrolase"/>
    <property type="match status" value="1"/>
</dbReference>
<dbReference type="EMBL" id="QOCU01000002">
    <property type="protein sequence ID" value="RHW52937.1"/>
    <property type="molecule type" value="Genomic_DNA"/>
</dbReference>
<dbReference type="EMBL" id="QOCV01000005">
    <property type="protein sequence ID" value="RHW54660.1"/>
    <property type="molecule type" value="Genomic_DNA"/>
</dbReference>
<evidence type="ECO:0000259" key="2">
    <source>
        <dbReference type="PROSITE" id="PS51462"/>
    </source>
</evidence>
<dbReference type="PANTHER" id="PTHR43736">
    <property type="entry name" value="ADP-RIBOSE PYROPHOSPHATASE"/>
    <property type="match status" value="1"/>
</dbReference>
<evidence type="ECO:0000313" key="4">
    <source>
        <dbReference type="EMBL" id="RHW54660.1"/>
    </source>
</evidence>
<dbReference type="Pfam" id="PF00293">
    <property type="entry name" value="NUDIX"/>
    <property type="match status" value="1"/>
</dbReference>
<protein>
    <submittedName>
        <fullName evidence="4">8-oxo-dGTP diphosphatase</fullName>
    </submittedName>
</protein>
<comment type="caution">
    <text evidence="4">The sequence shown here is derived from an EMBL/GenBank/DDBJ whole genome shotgun (WGS) entry which is preliminary data.</text>
</comment>
<dbReference type="AlphaFoldDB" id="A0A396SVF7"/>
<sequence>MDRTERVTLTNMCMIKNNQKILVINRNDPTWPGLTFPGGHVEAHESFHDSVIREIKEETNLAIKKPHLVGIKQFYDDNNNRYIVFFYIATKFSGHLKASKEGELIWMTKKELQQEKLAYNFDRDLKVYFNNDIDEHLLDGKRDVLF</sequence>
<evidence type="ECO:0000256" key="1">
    <source>
        <dbReference type="ARBA" id="ARBA00005582"/>
    </source>
</evidence>
<evidence type="ECO:0000313" key="5">
    <source>
        <dbReference type="Proteomes" id="UP000265862"/>
    </source>
</evidence>
<dbReference type="RefSeq" id="WP_118897834.1">
    <property type="nucleotide sequence ID" value="NZ_QOCU01000002.1"/>
</dbReference>
<comment type="similarity">
    <text evidence="1">Belongs to the Nudix hydrolase family.</text>
</comment>
<dbReference type="InterPro" id="IPR015797">
    <property type="entry name" value="NUDIX_hydrolase-like_dom_sf"/>
</dbReference>
<proteinExistence type="inferred from homology"/>
<organism evidence="4 5">
    <name type="scientific">Lactobacillus bombicola</name>
    <dbReference type="NCBI Taxonomy" id="1505723"/>
    <lineage>
        <taxon>Bacteria</taxon>
        <taxon>Bacillati</taxon>
        <taxon>Bacillota</taxon>
        <taxon>Bacilli</taxon>
        <taxon>Lactobacillales</taxon>
        <taxon>Lactobacillaceae</taxon>
        <taxon>Lactobacillus</taxon>
    </lineage>
</organism>